<dbReference type="Gene3D" id="2.70.50.70">
    <property type="match status" value="1"/>
</dbReference>
<protein>
    <recommendedName>
        <fullName evidence="5">Carbohydrate-binding module family 19 domain-containing protein</fullName>
    </recommendedName>
</protein>
<dbReference type="EMBL" id="MU007036">
    <property type="protein sequence ID" value="KAF2430855.1"/>
    <property type="molecule type" value="Genomic_DNA"/>
</dbReference>
<feature type="compositionally biased region" description="Low complexity" evidence="1">
    <location>
        <begin position="278"/>
        <end position="298"/>
    </location>
</feature>
<proteinExistence type="predicted"/>
<evidence type="ECO:0000313" key="4">
    <source>
        <dbReference type="Proteomes" id="UP000800235"/>
    </source>
</evidence>
<dbReference type="PANTHER" id="PTHR36182">
    <property type="entry name" value="PROTEIN, PUTATIVE (AFU_ORTHOLOGUE AFUA_6G10930)-RELATED"/>
    <property type="match status" value="1"/>
</dbReference>
<feature type="compositionally biased region" description="Low complexity" evidence="1">
    <location>
        <begin position="237"/>
        <end position="269"/>
    </location>
</feature>
<feature type="compositionally biased region" description="Gly residues" evidence="1">
    <location>
        <begin position="227"/>
        <end position="236"/>
    </location>
</feature>
<accession>A0A9P4NRM1</accession>
<evidence type="ECO:0000256" key="1">
    <source>
        <dbReference type="SAM" id="MobiDB-lite"/>
    </source>
</evidence>
<organism evidence="3 4">
    <name type="scientific">Tothia fuscella</name>
    <dbReference type="NCBI Taxonomy" id="1048955"/>
    <lineage>
        <taxon>Eukaryota</taxon>
        <taxon>Fungi</taxon>
        <taxon>Dikarya</taxon>
        <taxon>Ascomycota</taxon>
        <taxon>Pezizomycotina</taxon>
        <taxon>Dothideomycetes</taxon>
        <taxon>Pleosporomycetidae</taxon>
        <taxon>Venturiales</taxon>
        <taxon>Cylindrosympodiaceae</taxon>
        <taxon>Tothia</taxon>
    </lineage>
</organism>
<dbReference type="OrthoDB" id="2342176at2759"/>
<keyword evidence="4" id="KW-1185">Reference proteome</keyword>
<dbReference type="Proteomes" id="UP000800235">
    <property type="component" value="Unassembled WGS sequence"/>
</dbReference>
<comment type="caution">
    <text evidence="3">The sequence shown here is derived from an EMBL/GenBank/DDBJ whole genome shotgun (WGS) entry which is preliminary data.</text>
</comment>
<dbReference type="PANTHER" id="PTHR36182:SF2">
    <property type="entry name" value="LYTIC POLYSACCHARIDE MONOOXYGENASE"/>
    <property type="match status" value="1"/>
</dbReference>
<sequence>MNFAVHSVVVALSLFGLSNAHGVMSDPKPYGFGTGLSNGPMAKAAFPCKSDEVTFSENSKTTWSGGQTQPLKLVSGATHGGGSCFIAMTYETPGSAGFKDPSNWRNIYTIPGDCPATTPGNLPTVSTTGGYPTGPQCASTGEGGTDCVHSYNIPMADQLKDGNAVFAWVWLSKVTTETYMNCAPITISGAKASGDFSSLPSLSGLSFTGLSGGAVPGGDSKSTPSYGSGGSGGGSGSSPAAPPAASSGTAKSGSGASVPAGQFAQTPATPAAPPPAAPASSGSGSSGEVSNGASGACSPDGSMTCTSTSFSMCSNGAWVAMGSIGGLTCSNGKLNKRYRSFVG</sequence>
<evidence type="ECO:0008006" key="5">
    <source>
        <dbReference type="Google" id="ProtNLM"/>
    </source>
</evidence>
<gene>
    <name evidence="3" type="ORF">EJ08DRAFT_213042</name>
</gene>
<evidence type="ECO:0000256" key="2">
    <source>
        <dbReference type="SAM" id="SignalP"/>
    </source>
</evidence>
<evidence type="ECO:0000313" key="3">
    <source>
        <dbReference type="EMBL" id="KAF2430855.1"/>
    </source>
</evidence>
<feature type="signal peptide" evidence="2">
    <location>
        <begin position="1"/>
        <end position="20"/>
    </location>
</feature>
<reference evidence="3" key="1">
    <citation type="journal article" date="2020" name="Stud. Mycol.">
        <title>101 Dothideomycetes genomes: a test case for predicting lifestyles and emergence of pathogens.</title>
        <authorList>
            <person name="Haridas S."/>
            <person name="Albert R."/>
            <person name="Binder M."/>
            <person name="Bloem J."/>
            <person name="Labutti K."/>
            <person name="Salamov A."/>
            <person name="Andreopoulos B."/>
            <person name="Baker S."/>
            <person name="Barry K."/>
            <person name="Bills G."/>
            <person name="Bluhm B."/>
            <person name="Cannon C."/>
            <person name="Castanera R."/>
            <person name="Culley D."/>
            <person name="Daum C."/>
            <person name="Ezra D."/>
            <person name="Gonzalez J."/>
            <person name="Henrissat B."/>
            <person name="Kuo A."/>
            <person name="Liang C."/>
            <person name="Lipzen A."/>
            <person name="Lutzoni F."/>
            <person name="Magnuson J."/>
            <person name="Mondo S."/>
            <person name="Nolan M."/>
            <person name="Ohm R."/>
            <person name="Pangilinan J."/>
            <person name="Park H.-J."/>
            <person name="Ramirez L."/>
            <person name="Alfaro M."/>
            <person name="Sun H."/>
            <person name="Tritt A."/>
            <person name="Yoshinaga Y."/>
            <person name="Zwiers L.-H."/>
            <person name="Turgeon B."/>
            <person name="Goodwin S."/>
            <person name="Spatafora J."/>
            <person name="Crous P."/>
            <person name="Grigoriev I."/>
        </authorList>
    </citation>
    <scope>NUCLEOTIDE SEQUENCE</scope>
    <source>
        <strain evidence="3">CBS 130266</strain>
    </source>
</reference>
<feature type="chain" id="PRO_5040454453" description="Carbohydrate-binding module family 19 domain-containing protein" evidence="2">
    <location>
        <begin position="21"/>
        <end position="343"/>
    </location>
</feature>
<feature type="region of interest" description="Disordered" evidence="1">
    <location>
        <begin position="215"/>
        <end position="298"/>
    </location>
</feature>
<dbReference type="AlphaFoldDB" id="A0A9P4NRM1"/>
<name>A0A9P4NRM1_9PEZI</name>
<keyword evidence="2" id="KW-0732">Signal</keyword>